<feature type="domain" description="Methyltransferase" evidence="9">
    <location>
        <begin position="29"/>
        <end position="174"/>
    </location>
</feature>
<dbReference type="InterPro" id="IPR029063">
    <property type="entry name" value="SAM-dependent_MTases_sf"/>
</dbReference>
<evidence type="ECO:0000313" key="11">
    <source>
        <dbReference type="Proteomes" id="UP000187485"/>
    </source>
</evidence>
<comment type="caution">
    <text evidence="10">The sequence shown here is derived from an EMBL/GenBank/DDBJ whole genome shotgun (WGS) entry which is preliminary data.</text>
</comment>
<proteinExistence type="inferred from homology"/>
<dbReference type="EMBL" id="BDJK01000013">
    <property type="protein sequence ID" value="GAV22424.1"/>
    <property type="molecule type" value="Genomic_DNA"/>
</dbReference>
<dbReference type="STRING" id="870242.cpu_09340"/>
<dbReference type="Gene3D" id="3.40.50.150">
    <property type="entry name" value="Vaccinia Virus protein VP39"/>
    <property type="match status" value="1"/>
</dbReference>
<evidence type="ECO:0000256" key="4">
    <source>
        <dbReference type="ARBA" id="ARBA00034521"/>
    </source>
</evidence>
<protein>
    <recommendedName>
        <fullName evidence="5">Arsenite methyltransferase</fullName>
        <ecNumber evidence="4">2.1.1.137</ecNumber>
    </recommendedName>
</protein>
<accession>A0A1L8CU81</accession>
<sequence length="204" mass="22807">MLEKIIARYEKESGEGLSCGNNLAVGSLKPGMTVLDLGCGNGQETIKAAKIVAPGLVVGLDITEKLLEKGLRQAKEQGVNNVLFVRGEIEHLPFIAESFDVILSNCALNHARDKLKVYQEIYRVLKADGYFVVSDPVSLVELPPEIKKDEELWAQCFAGAEEESKYLRYIEEAGFKLEILKRREYQKNGYPFASLTIKGTKKRR</sequence>
<dbReference type="InterPro" id="IPR026669">
    <property type="entry name" value="Arsenite_MeTrfase-like"/>
</dbReference>
<keyword evidence="2" id="KW-0949">S-adenosyl-L-methionine</keyword>
<dbReference type="InterPro" id="IPR025714">
    <property type="entry name" value="Methyltranfer_dom"/>
</dbReference>
<dbReference type="Proteomes" id="UP000187485">
    <property type="component" value="Unassembled WGS sequence"/>
</dbReference>
<evidence type="ECO:0000256" key="3">
    <source>
        <dbReference type="ARBA" id="ARBA00034487"/>
    </source>
</evidence>
<gene>
    <name evidence="10" type="ORF">cpu_09340</name>
</gene>
<dbReference type="PANTHER" id="PTHR43675">
    <property type="entry name" value="ARSENITE METHYLTRANSFERASE"/>
    <property type="match status" value="1"/>
</dbReference>
<dbReference type="SUPFAM" id="SSF53335">
    <property type="entry name" value="S-adenosyl-L-methionine-dependent methyltransferases"/>
    <property type="match status" value="1"/>
</dbReference>
<comment type="catalytic activity">
    <reaction evidence="6">
        <text>arsenic triglutathione + [thioredoxin]-dithiol + S-adenosyl-L-methionine + 2 H2O = methylarsonous acid + [thioredoxin]-disulfide + 3 glutathione + S-adenosyl-L-homocysteine + H(+)</text>
        <dbReference type="Rhea" id="RHEA:69460"/>
        <dbReference type="Rhea" id="RHEA-COMP:10698"/>
        <dbReference type="Rhea" id="RHEA-COMP:10700"/>
        <dbReference type="ChEBI" id="CHEBI:15377"/>
        <dbReference type="ChEBI" id="CHEBI:15378"/>
        <dbReference type="ChEBI" id="CHEBI:17826"/>
        <dbReference type="ChEBI" id="CHEBI:29950"/>
        <dbReference type="ChEBI" id="CHEBI:50058"/>
        <dbReference type="ChEBI" id="CHEBI:57856"/>
        <dbReference type="ChEBI" id="CHEBI:57925"/>
        <dbReference type="ChEBI" id="CHEBI:59789"/>
        <dbReference type="ChEBI" id="CHEBI:183640"/>
        <dbReference type="EC" id="2.1.1.137"/>
    </reaction>
</comment>
<organism evidence="10 11">
    <name type="scientific">Carboxydothermus pertinax</name>
    <dbReference type="NCBI Taxonomy" id="870242"/>
    <lineage>
        <taxon>Bacteria</taxon>
        <taxon>Bacillati</taxon>
        <taxon>Bacillota</taxon>
        <taxon>Clostridia</taxon>
        <taxon>Thermoanaerobacterales</taxon>
        <taxon>Thermoanaerobacteraceae</taxon>
        <taxon>Carboxydothermus</taxon>
    </lineage>
</organism>
<comment type="similarity">
    <text evidence="3">Belongs to the methyltransferase superfamily. Arsenite methyltransferase family.</text>
</comment>
<evidence type="ECO:0000256" key="2">
    <source>
        <dbReference type="ARBA" id="ARBA00022691"/>
    </source>
</evidence>
<dbReference type="OrthoDB" id="9772751at2"/>
<dbReference type="PANTHER" id="PTHR43675:SF8">
    <property type="entry name" value="ARSENITE METHYLTRANSFERASE"/>
    <property type="match status" value="1"/>
</dbReference>
<dbReference type="CDD" id="cd02440">
    <property type="entry name" value="AdoMet_MTases"/>
    <property type="match status" value="1"/>
</dbReference>
<evidence type="ECO:0000256" key="7">
    <source>
        <dbReference type="ARBA" id="ARBA00047943"/>
    </source>
</evidence>
<keyword evidence="1" id="KW-0808">Transferase</keyword>
<comment type="catalytic activity">
    <reaction evidence="7">
        <text>arsenic triglutathione + 2 [thioredoxin]-dithiol + 2 S-adenosyl-L-methionine + H2O = dimethylarsinous acid + 2 [thioredoxin]-disulfide + 3 glutathione + 2 S-adenosyl-L-homocysteine + 2 H(+)</text>
        <dbReference type="Rhea" id="RHEA:69464"/>
        <dbReference type="Rhea" id="RHEA-COMP:10698"/>
        <dbReference type="Rhea" id="RHEA-COMP:10700"/>
        <dbReference type="ChEBI" id="CHEBI:15377"/>
        <dbReference type="ChEBI" id="CHEBI:15378"/>
        <dbReference type="ChEBI" id="CHEBI:23808"/>
        <dbReference type="ChEBI" id="CHEBI:29950"/>
        <dbReference type="ChEBI" id="CHEBI:50058"/>
        <dbReference type="ChEBI" id="CHEBI:57856"/>
        <dbReference type="ChEBI" id="CHEBI:57925"/>
        <dbReference type="ChEBI" id="CHEBI:59789"/>
        <dbReference type="ChEBI" id="CHEBI:183640"/>
        <dbReference type="EC" id="2.1.1.137"/>
    </reaction>
</comment>
<dbReference type="Pfam" id="PF13847">
    <property type="entry name" value="Methyltransf_31"/>
    <property type="match status" value="1"/>
</dbReference>
<dbReference type="RefSeq" id="WP_075858910.1">
    <property type="nucleotide sequence ID" value="NZ_BDJK01000013.1"/>
</dbReference>
<evidence type="ECO:0000259" key="9">
    <source>
        <dbReference type="Pfam" id="PF13847"/>
    </source>
</evidence>
<evidence type="ECO:0000256" key="6">
    <source>
        <dbReference type="ARBA" id="ARBA00047941"/>
    </source>
</evidence>
<evidence type="ECO:0000313" key="10">
    <source>
        <dbReference type="EMBL" id="GAV22424.1"/>
    </source>
</evidence>
<dbReference type="AlphaFoldDB" id="A0A1L8CU81"/>
<keyword evidence="11" id="KW-1185">Reference proteome</keyword>
<name>A0A1L8CU81_9THEO</name>
<reference evidence="11" key="1">
    <citation type="submission" date="2016-12" db="EMBL/GenBank/DDBJ databases">
        <title>Draft Genome Sequences od Carboxydothermus pertinax and islandicus, Hydrogenogenic Carboxydotrophic Bacteria.</title>
        <authorList>
            <person name="Fukuyama Y."/>
            <person name="Ohmae K."/>
            <person name="Yoneda Y."/>
            <person name="Yoshida T."/>
            <person name="Sako Y."/>
        </authorList>
    </citation>
    <scope>NUCLEOTIDE SEQUENCE [LARGE SCALE GENOMIC DNA]</scope>
    <source>
        <strain evidence="11">Ug1</strain>
    </source>
</reference>
<comment type="catalytic activity">
    <reaction evidence="8">
        <text>arsenic triglutathione + 3 [thioredoxin]-dithiol + 3 S-adenosyl-L-methionine = trimethylarsine + 3 [thioredoxin]-disulfide + 3 glutathione + 3 S-adenosyl-L-homocysteine + 3 H(+)</text>
        <dbReference type="Rhea" id="RHEA:69432"/>
        <dbReference type="Rhea" id="RHEA-COMP:10698"/>
        <dbReference type="Rhea" id="RHEA-COMP:10700"/>
        <dbReference type="ChEBI" id="CHEBI:15378"/>
        <dbReference type="ChEBI" id="CHEBI:27130"/>
        <dbReference type="ChEBI" id="CHEBI:29950"/>
        <dbReference type="ChEBI" id="CHEBI:50058"/>
        <dbReference type="ChEBI" id="CHEBI:57856"/>
        <dbReference type="ChEBI" id="CHEBI:57925"/>
        <dbReference type="ChEBI" id="CHEBI:59789"/>
        <dbReference type="ChEBI" id="CHEBI:183640"/>
        <dbReference type="EC" id="2.1.1.137"/>
    </reaction>
</comment>
<evidence type="ECO:0000256" key="1">
    <source>
        <dbReference type="ARBA" id="ARBA00022679"/>
    </source>
</evidence>
<evidence type="ECO:0000256" key="5">
    <source>
        <dbReference type="ARBA" id="ARBA00034545"/>
    </source>
</evidence>
<dbReference type="GO" id="GO:0030791">
    <property type="term" value="F:arsenite methyltransferase activity"/>
    <property type="evidence" value="ECO:0007669"/>
    <property type="project" value="UniProtKB-EC"/>
</dbReference>
<dbReference type="EC" id="2.1.1.137" evidence="4"/>
<keyword evidence="10" id="KW-0830">Ubiquinone</keyword>
<evidence type="ECO:0000256" key="8">
    <source>
        <dbReference type="ARBA" id="ARBA00048428"/>
    </source>
</evidence>